<accession>A0ABV2KEM6</accession>
<evidence type="ECO:0000313" key="2">
    <source>
        <dbReference type="Proteomes" id="UP001549104"/>
    </source>
</evidence>
<evidence type="ECO:0000313" key="1">
    <source>
        <dbReference type="EMBL" id="MET3659550.1"/>
    </source>
</evidence>
<gene>
    <name evidence="1" type="ORF">ABIC55_004694</name>
</gene>
<keyword evidence="2" id="KW-1185">Reference proteome</keyword>
<sequence length="235" mass="26952">MLKLHAEQISALERFSVRIGEQATTFMSAADMLSESGCDKLFEIIQSLSGAPTNTVATSIYMRRHGFFIAAQLHLMSEHNLLWAGDLDDVSLFIENDTIFFSVPPAGFRLVQSREKDIRFILETYGHPVVDYLSKRAKIAKLILWENIWGYVLWMYSMLLQESSLFAQQDLDVLLDDEAWKPAMRRSPFKQYLNNQQALDAMSNYKRLTCCLYKELPNTEKCPYCPLAKSKSTIA</sequence>
<reference evidence="1 2" key="1">
    <citation type="submission" date="2024-06" db="EMBL/GenBank/DDBJ databases">
        <title>Sorghum-associated microbial communities from plants grown in Nebraska, USA.</title>
        <authorList>
            <person name="Schachtman D."/>
        </authorList>
    </citation>
    <scope>NUCLEOTIDE SEQUENCE [LARGE SCALE GENOMIC DNA]</scope>
    <source>
        <strain evidence="1 2">1288</strain>
    </source>
</reference>
<dbReference type="RefSeq" id="WP_354314948.1">
    <property type="nucleotide sequence ID" value="NZ_JBEPME010000012.1"/>
</dbReference>
<organism evidence="1 2">
    <name type="scientific">Sporosarcina psychrophila</name>
    <name type="common">Bacillus psychrophilus</name>
    <dbReference type="NCBI Taxonomy" id="1476"/>
    <lineage>
        <taxon>Bacteria</taxon>
        <taxon>Bacillati</taxon>
        <taxon>Bacillota</taxon>
        <taxon>Bacilli</taxon>
        <taxon>Bacillales</taxon>
        <taxon>Caryophanaceae</taxon>
        <taxon>Sporosarcina</taxon>
    </lineage>
</organism>
<protein>
    <recommendedName>
        <fullName evidence="3">Aerobactin siderophore biosynthesis IucA/IucC-like C-terminal domain-containing protein</fullName>
    </recommendedName>
</protein>
<name>A0ABV2KEM6_SPOPS</name>
<evidence type="ECO:0008006" key="3">
    <source>
        <dbReference type="Google" id="ProtNLM"/>
    </source>
</evidence>
<dbReference type="Proteomes" id="UP001549104">
    <property type="component" value="Unassembled WGS sequence"/>
</dbReference>
<comment type="caution">
    <text evidence="1">The sequence shown here is derived from an EMBL/GenBank/DDBJ whole genome shotgun (WGS) entry which is preliminary data.</text>
</comment>
<proteinExistence type="predicted"/>
<dbReference type="EMBL" id="JBEPME010000012">
    <property type="protein sequence ID" value="MET3659550.1"/>
    <property type="molecule type" value="Genomic_DNA"/>
</dbReference>